<evidence type="ECO:0000313" key="2">
    <source>
        <dbReference type="Proteomes" id="UP000738349"/>
    </source>
</evidence>
<protein>
    <recommendedName>
        <fullName evidence="3">Serine hydrolase FSH domain-containing protein</fullName>
    </recommendedName>
</protein>
<dbReference type="Gene3D" id="3.40.50.1820">
    <property type="entry name" value="alpha/beta hydrolase"/>
    <property type="match status" value="1"/>
</dbReference>
<evidence type="ECO:0008006" key="3">
    <source>
        <dbReference type="Google" id="ProtNLM"/>
    </source>
</evidence>
<accession>A0A9P9FSX3</accession>
<gene>
    <name evidence="1" type="ORF">EDB81DRAFT_777832</name>
</gene>
<name>A0A9P9FSX3_9HYPO</name>
<evidence type="ECO:0000313" key="1">
    <source>
        <dbReference type="EMBL" id="KAH7171163.1"/>
    </source>
</evidence>
<organism evidence="1 2">
    <name type="scientific">Dactylonectria macrodidyma</name>
    <dbReference type="NCBI Taxonomy" id="307937"/>
    <lineage>
        <taxon>Eukaryota</taxon>
        <taxon>Fungi</taxon>
        <taxon>Dikarya</taxon>
        <taxon>Ascomycota</taxon>
        <taxon>Pezizomycotina</taxon>
        <taxon>Sordariomycetes</taxon>
        <taxon>Hypocreomycetidae</taxon>
        <taxon>Hypocreales</taxon>
        <taxon>Nectriaceae</taxon>
        <taxon>Dactylonectria</taxon>
    </lineage>
</organism>
<sequence length="62" mass="7131">MLSILTLHIHGTRDPRLELHRMLRNKYCESGTTRLIEYDGGYQIPIKSHNIETVVNGIIELA</sequence>
<dbReference type="InterPro" id="IPR029058">
    <property type="entry name" value="AB_hydrolase_fold"/>
</dbReference>
<dbReference type="OrthoDB" id="2094269at2759"/>
<dbReference type="AlphaFoldDB" id="A0A9P9FSX3"/>
<proteinExistence type="predicted"/>
<reference evidence="1" key="1">
    <citation type="journal article" date="2021" name="Nat. Commun.">
        <title>Genetic determinants of endophytism in the Arabidopsis root mycobiome.</title>
        <authorList>
            <person name="Mesny F."/>
            <person name="Miyauchi S."/>
            <person name="Thiergart T."/>
            <person name="Pickel B."/>
            <person name="Atanasova L."/>
            <person name="Karlsson M."/>
            <person name="Huettel B."/>
            <person name="Barry K.W."/>
            <person name="Haridas S."/>
            <person name="Chen C."/>
            <person name="Bauer D."/>
            <person name="Andreopoulos W."/>
            <person name="Pangilinan J."/>
            <person name="LaButti K."/>
            <person name="Riley R."/>
            <person name="Lipzen A."/>
            <person name="Clum A."/>
            <person name="Drula E."/>
            <person name="Henrissat B."/>
            <person name="Kohler A."/>
            <person name="Grigoriev I.V."/>
            <person name="Martin F.M."/>
            <person name="Hacquard S."/>
        </authorList>
    </citation>
    <scope>NUCLEOTIDE SEQUENCE</scope>
    <source>
        <strain evidence="1">MPI-CAGE-AT-0147</strain>
    </source>
</reference>
<dbReference type="EMBL" id="JAGMUV010000002">
    <property type="protein sequence ID" value="KAH7171163.1"/>
    <property type="molecule type" value="Genomic_DNA"/>
</dbReference>
<keyword evidence="2" id="KW-1185">Reference proteome</keyword>
<comment type="caution">
    <text evidence="1">The sequence shown here is derived from an EMBL/GenBank/DDBJ whole genome shotgun (WGS) entry which is preliminary data.</text>
</comment>
<dbReference type="Proteomes" id="UP000738349">
    <property type="component" value="Unassembled WGS sequence"/>
</dbReference>